<reference evidence="1 2" key="1">
    <citation type="submission" date="2018-10" db="EMBL/GenBank/DDBJ databases">
        <title>Genomic Encyclopedia of Archaeal and Bacterial Type Strains, Phase II (KMG-II): from individual species to whole genera.</title>
        <authorList>
            <person name="Goeker M."/>
        </authorList>
    </citation>
    <scope>NUCLEOTIDE SEQUENCE [LARGE SCALE GENOMIC DNA]</scope>
    <source>
        <strain evidence="1 2">DSM 23424</strain>
    </source>
</reference>
<proteinExistence type="predicted"/>
<name>A0A3L9Y7H4_9FLAO</name>
<gene>
    <name evidence="1" type="ORF">BXY75_3356</name>
</gene>
<organism evidence="1 2">
    <name type="scientific">Ulvibacter antarcticus</name>
    <dbReference type="NCBI Taxonomy" id="442714"/>
    <lineage>
        <taxon>Bacteria</taxon>
        <taxon>Pseudomonadati</taxon>
        <taxon>Bacteroidota</taxon>
        <taxon>Flavobacteriia</taxon>
        <taxon>Flavobacteriales</taxon>
        <taxon>Flavobacteriaceae</taxon>
        <taxon>Ulvibacter</taxon>
    </lineage>
</organism>
<dbReference type="Proteomes" id="UP000271339">
    <property type="component" value="Unassembled WGS sequence"/>
</dbReference>
<evidence type="ECO:0000313" key="2">
    <source>
        <dbReference type="Proteomes" id="UP000271339"/>
    </source>
</evidence>
<dbReference type="AlphaFoldDB" id="A0A3L9Y7H4"/>
<sequence length="98" mass="11326">MYIELTRPTLFSLSIKNLFLNMKIQEFENLSNIEKFNATIDVGEFVMCITEGTKKCLLYSISSFFVEEQWCISSKKIEGYKSFTEGKLLDKFTGIILS</sequence>
<comment type="caution">
    <text evidence="1">The sequence shown here is derived from an EMBL/GenBank/DDBJ whole genome shotgun (WGS) entry which is preliminary data.</text>
</comment>
<protein>
    <submittedName>
        <fullName evidence="1">Uncharacterized protein</fullName>
    </submittedName>
</protein>
<keyword evidence="2" id="KW-1185">Reference proteome</keyword>
<evidence type="ECO:0000313" key="1">
    <source>
        <dbReference type="EMBL" id="RMA56653.1"/>
    </source>
</evidence>
<dbReference type="EMBL" id="REFC01000017">
    <property type="protein sequence ID" value="RMA56653.1"/>
    <property type="molecule type" value="Genomic_DNA"/>
</dbReference>
<accession>A0A3L9Y7H4</accession>